<feature type="compositionally biased region" description="Low complexity" evidence="1">
    <location>
        <begin position="33"/>
        <end position="42"/>
    </location>
</feature>
<evidence type="ECO:0000313" key="3">
    <source>
        <dbReference type="Proteomes" id="UP001224775"/>
    </source>
</evidence>
<name>A0AAD8YN73_9STRA</name>
<dbReference type="EMBL" id="JATAAI010000001">
    <property type="protein sequence ID" value="KAK1748549.1"/>
    <property type="molecule type" value="Genomic_DNA"/>
</dbReference>
<dbReference type="Proteomes" id="UP001224775">
    <property type="component" value="Unassembled WGS sequence"/>
</dbReference>
<keyword evidence="3" id="KW-1185">Reference proteome</keyword>
<feature type="compositionally biased region" description="Basic and acidic residues" evidence="1">
    <location>
        <begin position="10"/>
        <end position="20"/>
    </location>
</feature>
<dbReference type="AlphaFoldDB" id="A0AAD8YN73"/>
<evidence type="ECO:0000256" key="1">
    <source>
        <dbReference type="SAM" id="MobiDB-lite"/>
    </source>
</evidence>
<feature type="compositionally biased region" description="Polar residues" evidence="1">
    <location>
        <begin position="448"/>
        <end position="464"/>
    </location>
</feature>
<accession>A0AAD8YN73</accession>
<feature type="region of interest" description="Disordered" evidence="1">
    <location>
        <begin position="371"/>
        <end position="391"/>
    </location>
</feature>
<feature type="region of interest" description="Disordered" evidence="1">
    <location>
        <begin position="1"/>
        <end position="20"/>
    </location>
</feature>
<protein>
    <recommendedName>
        <fullName evidence="4">Sfi1 spindle body domain-containing protein</fullName>
    </recommendedName>
</protein>
<comment type="caution">
    <text evidence="2">The sequence shown here is derived from an EMBL/GenBank/DDBJ whole genome shotgun (WGS) entry which is preliminary data.</text>
</comment>
<feature type="compositionally biased region" description="Low complexity" evidence="1">
    <location>
        <begin position="54"/>
        <end position="71"/>
    </location>
</feature>
<reference evidence="2" key="1">
    <citation type="submission" date="2023-06" db="EMBL/GenBank/DDBJ databases">
        <title>Survivors Of The Sea: Transcriptome response of Skeletonema marinoi to long-term dormancy.</title>
        <authorList>
            <person name="Pinder M.I.M."/>
            <person name="Kourtchenko O."/>
            <person name="Robertson E.K."/>
            <person name="Larsson T."/>
            <person name="Maumus F."/>
            <person name="Osuna-Cruz C.M."/>
            <person name="Vancaester E."/>
            <person name="Stenow R."/>
            <person name="Vandepoele K."/>
            <person name="Ploug H."/>
            <person name="Bruchert V."/>
            <person name="Godhe A."/>
            <person name="Topel M."/>
        </authorList>
    </citation>
    <scope>NUCLEOTIDE SEQUENCE</scope>
    <source>
        <strain evidence="2">R05AC</strain>
    </source>
</reference>
<proteinExistence type="predicted"/>
<organism evidence="2 3">
    <name type="scientific">Skeletonema marinoi</name>
    <dbReference type="NCBI Taxonomy" id="267567"/>
    <lineage>
        <taxon>Eukaryota</taxon>
        <taxon>Sar</taxon>
        <taxon>Stramenopiles</taxon>
        <taxon>Ochrophyta</taxon>
        <taxon>Bacillariophyta</taxon>
        <taxon>Coscinodiscophyceae</taxon>
        <taxon>Thalassiosirophycidae</taxon>
        <taxon>Thalassiosirales</taxon>
        <taxon>Skeletonemataceae</taxon>
        <taxon>Skeletonema</taxon>
        <taxon>Skeletonema marinoi-dohrnii complex</taxon>
    </lineage>
</organism>
<feature type="region of interest" description="Disordered" evidence="1">
    <location>
        <begin position="33"/>
        <end position="82"/>
    </location>
</feature>
<gene>
    <name evidence="2" type="ORF">QTG54_000488</name>
</gene>
<feature type="region of interest" description="Disordered" evidence="1">
    <location>
        <begin position="403"/>
        <end position="468"/>
    </location>
</feature>
<evidence type="ECO:0000313" key="2">
    <source>
        <dbReference type="EMBL" id="KAK1748549.1"/>
    </source>
</evidence>
<feature type="compositionally biased region" description="Low complexity" evidence="1">
    <location>
        <begin position="419"/>
        <end position="440"/>
    </location>
</feature>
<sequence length="482" mass="54523">MSRTSFGAYEEGKDCSTWDEKIDWSRSGNFTFASPVSSSESEAPPPPPTDDSDSSYSTFAEHVPSSSSSSIDKNDDIDDGATNRQFEGVEVIGALTLLEGHEDDIDDAAAAKCDEDGILSFDRPRSYDIDMSYTSSNDGQLEDVDVVNALNLLEGYEEGFNNDDDDSVEVETSGNNALECFNVILGRFATRCALDHWKCMTTKETEKCKQMQRQQACLQLLQTLLKVKVRHSLLLWSHSINRIAWQENAVGAFRQRNLGNAFRSWRDVTKASKMRRQVYFLMMIFNRWRVLTEESVATRQKKYAALMHWAERLTRKSFSVLKVHAVSQREEREHSRGSYQPRHLFRSSLRSPEQSFANSTPDYTNQLSFRKSAQVPRFSDQESRYRGSGFASSRESFTTAFQSISPSARTNKHRFQELGSSRTASHSSSYHSTGRRSISSEMLHNSRRMSLSQPYSSHPTGTSQDDQDKFAIPFGCAADDIV</sequence>
<evidence type="ECO:0008006" key="4">
    <source>
        <dbReference type="Google" id="ProtNLM"/>
    </source>
</evidence>